<proteinExistence type="predicted"/>
<dbReference type="InterPro" id="IPR027417">
    <property type="entry name" value="P-loop_NTPase"/>
</dbReference>
<accession>A0ABT0JLT4</accession>
<keyword evidence="3" id="KW-1185">Reference proteome</keyword>
<reference evidence="2 3" key="1">
    <citation type="journal article" date="2022" name="Int. J. Syst. Evol. Microbiol.">
        <title>Pseudomonas aegrilactucae sp. nov. and Pseudomonas morbosilactucae sp. nov., pathogens causing bacterial rot of lettuce in Japan.</title>
        <authorList>
            <person name="Sawada H."/>
            <person name="Fujikawa T."/>
            <person name="Satou M."/>
        </authorList>
    </citation>
    <scope>NUCLEOTIDE SEQUENCE [LARGE SCALE GENOMIC DNA]</scope>
    <source>
        <strain evidence="2 3">MAFF 302046</strain>
    </source>
</reference>
<dbReference type="EMBL" id="JALQCX010000047">
    <property type="protein sequence ID" value="MCK9816893.1"/>
    <property type="molecule type" value="Genomic_DNA"/>
</dbReference>
<evidence type="ECO:0000313" key="2">
    <source>
        <dbReference type="EMBL" id="MCK9816893.1"/>
    </source>
</evidence>
<reference evidence="2 3" key="2">
    <citation type="journal article" date="2023" name="Plant Pathol.">
        <title>Dismantling and reorganizing Pseudomonas marginalis sensu#lato.</title>
        <authorList>
            <person name="Sawada H."/>
            <person name="Fujikawa T."/>
            <person name="Satou M."/>
        </authorList>
    </citation>
    <scope>NUCLEOTIDE SEQUENCE [LARGE SCALE GENOMIC DNA]</scope>
    <source>
        <strain evidence="2 3">MAFF 302046</strain>
    </source>
</reference>
<dbReference type="SUPFAM" id="SSF52540">
    <property type="entry name" value="P-loop containing nucleoside triphosphate hydrolases"/>
    <property type="match status" value="1"/>
</dbReference>
<dbReference type="InterPro" id="IPR039430">
    <property type="entry name" value="Thymidylate_kin-like_dom"/>
</dbReference>
<evidence type="ECO:0000313" key="3">
    <source>
        <dbReference type="Proteomes" id="UP001155163"/>
    </source>
</evidence>
<sequence length="437" mass="50352">MLGIYKKLFESLRVAGVAYCAYKSLNHLDEDLDGVRGDLDLLVACGDFNRFQEIAQATGFVCASHKEPYYYVALDPETHKFVMLDVCTKINFGPKPYKPYRLDLEFNNLSIEIGEINKLSAADYYPLMFYMRTASKSEKPEDLQELQDGIASQHISGGEVLTMVERRCGKSWKEISEDVANARSWKDIKDKYRKAVVETADARKLCVGPIRSVFLFKLLRVIKSRLGIPPYKVRRTGYLVAFVGVDGAGKTSTIDYVKDLDYFKCTGVKRVYFGNNEYKLPGLNKMLSIEWKSFPVRLFFSTLGLIDRQLRVLIAQYYIMLGNVVLADRYYYDDEIGRLEQKEQGVKVSPLKRVYRMIFGAKMLKKPDVAVFLDVSPEVAYRRKQDYSYEIMLEQNKLYKEYMYAQPRVLVVNADQSQSLVYKEVVESILNLDDKNC</sequence>
<comment type="caution">
    <text evidence="2">The sequence shown here is derived from an EMBL/GenBank/DDBJ whole genome shotgun (WGS) entry which is preliminary data.</text>
</comment>
<feature type="domain" description="Thymidylate kinase-like" evidence="1">
    <location>
        <begin position="244"/>
        <end position="421"/>
    </location>
</feature>
<name>A0ABT0JLT4_9PSED</name>
<dbReference type="Gene3D" id="3.40.50.300">
    <property type="entry name" value="P-loop containing nucleotide triphosphate hydrolases"/>
    <property type="match status" value="1"/>
</dbReference>
<dbReference type="Proteomes" id="UP001155163">
    <property type="component" value="Unassembled WGS sequence"/>
</dbReference>
<evidence type="ECO:0000259" key="1">
    <source>
        <dbReference type="Pfam" id="PF02223"/>
    </source>
</evidence>
<gene>
    <name evidence="2" type="ORF">M1B35_22890</name>
</gene>
<dbReference type="RefSeq" id="WP_268263165.1">
    <property type="nucleotide sequence ID" value="NZ_JALQCX010000047.1"/>
</dbReference>
<protein>
    <recommendedName>
        <fullName evidence="1">Thymidylate kinase-like domain-containing protein</fullName>
    </recommendedName>
</protein>
<dbReference type="Pfam" id="PF02223">
    <property type="entry name" value="Thymidylate_kin"/>
    <property type="match status" value="1"/>
</dbReference>
<organism evidence="2 3">
    <name type="scientific">Pseudomonas morbosilactucae</name>
    <dbReference type="NCBI Taxonomy" id="2938197"/>
    <lineage>
        <taxon>Bacteria</taxon>
        <taxon>Pseudomonadati</taxon>
        <taxon>Pseudomonadota</taxon>
        <taxon>Gammaproteobacteria</taxon>
        <taxon>Pseudomonadales</taxon>
        <taxon>Pseudomonadaceae</taxon>
        <taxon>Pseudomonas</taxon>
    </lineage>
</organism>